<evidence type="ECO:0000256" key="6">
    <source>
        <dbReference type="ARBA" id="ARBA00022705"/>
    </source>
</evidence>
<comment type="caution">
    <text evidence="10">The sequence shown here is derived from an EMBL/GenBank/DDBJ whole genome shotgun (WGS) entry which is preliminary data.</text>
</comment>
<keyword evidence="4" id="KW-0808">Transferase</keyword>
<dbReference type="PANTHER" id="PTHR30478:SF0">
    <property type="entry name" value="BETA SLIDING CLAMP"/>
    <property type="match status" value="1"/>
</dbReference>
<keyword evidence="6" id="KW-0235">DNA replication</keyword>
<dbReference type="SUPFAM" id="SSF46955">
    <property type="entry name" value="Putative DNA-binding domain"/>
    <property type="match status" value="1"/>
</dbReference>
<evidence type="ECO:0000256" key="7">
    <source>
        <dbReference type="ARBA" id="ARBA00022932"/>
    </source>
</evidence>
<accession>A0A8J3ZWC5</accession>
<keyword evidence="8" id="KW-0238">DNA-binding</keyword>
<evidence type="ECO:0000256" key="2">
    <source>
        <dbReference type="ARBA" id="ARBA00010752"/>
    </source>
</evidence>
<dbReference type="Pfam" id="PF02767">
    <property type="entry name" value="DNA_pol3_beta_2"/>
    <property type="match status" value="1"/>
</dbReference>
<dbReference type="Gene3D" id="1.10.1660.10">
    <property type="match status" value="1"/>
</dbReference>
<dbReference type="InterPro" id="IPR001001">
    <property type="entry name" value="DNA_polIII_beta"/>
</dbReference>
<evidence type="ECO:0000256" key="4">
    <source>
        <dbReference type="ARBA" id="ARBA00022679"/>
    </source>
</evidence>
<evidence type="ECO:0000313" key="11">
    <source>
        <dbReference type="Proteomes" id="UP000635606"/>
    </source>
</evidence>
<evidence type="ECO:0000259" key="9">
    <source>
        <dbReference type="PROSITE" id="PS50937"/>
    </source>
</evidence>
<keyword evidence="7" id="KW-0239">DNA-directed DNA polymerase</keyword>
<feature type="domain" description="HTH merR-type" evidence="9">
    <location>
        <begin position="18"/>
        <end position="88"/>
    </location>
</feature>
<evidence type="ECO:0000256" key="1">
    <source>
        <dbReference type="ARBA" id="ARBA00004496"/>
    </source>
</evidence>
<dbReference type="SMART" id="SM00480">
    <property type="entry name" value="POL3Bc"/>
    <property type="match status" value="1"/>
</dbReference>
<reference evidence="10" key="1">
    <citation type="submission" date="2021-01" db="EMBL/GenBank/DDBJ databases">
        <title>Whole genome shotgun sequence of Virgisporangium ochraceum NBRC 16418.</title>
        <authorList>
            <person name="Komaki H."/>
            <person name="Tamura T."/>
        </authorList>
    </citation>
    <scope>NUCLEOTIDE SEQUENCE</scope>
    <source>
        <strain evidence="10">NBRC 16418</strain>
    </source>
</reference>
<dbReference type="AlphaFoldDB" id="A0A8J3ZWC5"/>
<comment type="similarity">
    <text evidence="2">Belongs to the beta sliding clamp family.</text>
</comment>
<dbReference type="GO" id="GO:0006355">
    <property type="term" value="P:regulation of DNA-templated transcription"/>
    <property type="evidence" value="ECO:0007669"/>
    <property type="project" value="InterPro"/>
</dbReference>
<dbReference type="SUPFAM" id="SSF55979">
    <property type="entry name" value="DNA clamp"/>
    <property type="match status" value="2"/>
</dbReference>
<dbReference type="GO" id="GO:0008408">
    <property type="term" value="F:3'-5' exonuclease activity"/>
    <property type="evidence" value="ECO:0007669"/>
    <property type="project" value="InterPro"/>
</dbReference>
<keyword evidence="3" id="KW-0963">Cytoplasm</keyword>
<name>A0A8J3ZWC5_9ACTN</name>
<dbReference type="GO" id="GO:0003677">
    <property type="term" value="F:DNA binding"/>
    <property type="evidence" value="ECO:0007669"/>
    <property type="project" value="UniProtKB-KW"/>
</dbReference>
<evidence type="ECO:0000313" key="10">
    <source>
        <dbReference type="EMBL" id="GIJ69630.1"/>
    </source>
</evidence>
<dbReference type="PROSITE" id="PS00552">
    <property type="entry name" value="HTH_MERR_1"/>
    <property type="match status" value="1"/>
</dbReference>
<evidence type="ECO:0000256" key="5">
    <source>
        <dbReference type="ARBA" id="ARBA00022695"/>
    </source>
</evidence>
<dbReference type="GO" id="GO:0006271">
    <property type="term" value="P:DNA strand elongation involved in DNA replication"/>
    <property type="evidence" value="ECO:0007669"/>
    <property type="project" value="TreeGrafter"/>
</dbReference>
<dbReference type="GO" id="GO:0009360">
    <property type="term" value="C:DNA polymerase III complex"/>
    <property type="evidence" value="ECO:0007669"/>
    <property type="project" value="InterPro"/>
</dbReference>
<sequence length="376" mass="38806">MTFNKGEGSASDAVESDLLSIGELARASGLSASALRFYDRAGVLRPAHVDAATGYRWYLAGQVRPARVVAALRRVAMPVAEIGRVLAGPAEVATALIDGHLRRLETGLADARHELSQVRGLIEPEELPMGTTATVRAADLAGALNAVRFAVGSDPELPMLAGVLVELASDAVRLVATDRFRLAVAAAPCVAAAGSGGTSAIAPTPFVDRVRALLDAAGTVGTTAASRSAAGTNEVNAEVTVDGGRITVRAGEREVTGTALPHDYPDYRRLLPRAATRSVPVNAHRLREDLAAAGDGAVAVLSVGTDDSVGVETGEPVAGAARIGVNPRFLAQALAAAGDRRIMLELREPAQPMVLRPAGGPADMYSLLMPVRLDTA</sequence>
<dbReference type="CDD" id="cd00140">
    <property type="entry name" value="beta_clamp"/>
    <property type="match status" value="1"/>
</dbReference>
<dbReference type="InterPro" id="IPR000551">
    <property type="entry name" value="MerR-type_HTH_dom"/>
</dbReference>
<dbReference type="EMBL" id="BOPH01000066">
    <property type="protein sequence ID" value="GIJ69630.1"/>
    <property type="molecule type" value="Genomic_DNA"/>
</dbReference>
<protein>
    <recommendedName>
        <fullName evidence="9">HTH merR-type domain-containing protein</fullName>
    </recommendedName>
</protein>
<evidence type="ECO:0000256" key="8">
    <source>
        <dbReference type="ARBA" id="ARBA00023125"/>
    </source>
</evidence>
<keyword evidence="5" id="KW-0548">Nucleotidyltransferase</keyword>
<proteinExistence type="inferred from homology"/>
<dbReference type="GO" id="GO:0003887">
    <property type="term" value="F:DNA-directed DNA polymerase activity"/>
    <property type="evidence" value="ECO:0007669"/>
    <property type="project" value="UniProtKB-KW"/>
</dbReference>
<dbReference type="Proteomes" id="UP000635606">
    <property type="component" value="Unassembled WGS sequence"/>
</dbReference>
<dbReference type="SMART" id="SM00422">
    <property type="entry name" value="HTH_MERR"/>
    <property type="match status" value="1"/>
</dbReference>
<dbReference type="InterPro" id="IPR009061">
    <property type="entry name" value="DNA-bd_dom_put_sf"/>
</dbReference>
<comment type="subcellular location">
    <subcellularLocation>
        <location evidence="1">Cytoplasm</location>
    </subcellularLocation>
</comment>
<keyword evidence="11" id="KW-1185">Reference proteome</keyword>
<dbReference type="Pfam" id="PF00376">
    <property type="entry name" value="MerR"/>
    <property type="match status" value="1"/>
</dbReference>
<organism evidence="10 11">
    <name type="scientific">Virgisporangium ochraceum</name>
    <dbReference type="NCBI Taxonomy" id="65505"/>
    <lineage>
        <taxon>Bacteria</taxon>
        <taxon>Bacillati</taxon>
        <taxon>Actinomycetota</taxon>
        <taxon>Actinomycetes</taxon>
        <taxon>Micromonosporales</taxon>
        <taxon>Micromonosporaceae</taxon>
        <taxon>Virgisporangium</taxon>
    </lineage>
</organism>
<gene>
    <name evidence="10" type="ORF">Voc01_045470</name>
</gene>
<dbReference type="InterPro" id="IPR022637">
    <property type="entry name" value="DNA_polIII_beta_cen"/>
</dbReference>
<evidence type="ECO:0000256" key="3">
    <source>
        <dbReference type="ARBA" id="ARBA00022490"/>
    </source>
</evidence>
<dbReference type="PANTHER" id="PTHR30478">
    <property type="entry name" value="DNA POLYMERASE III SUBUNIT BETA"/>
    <property type="match status" value="1"/>
</dbReference>
<dbReference type="Gene3D" id="3.10.150.10">
    <property type="entry name" value="DNA Polymerase III, subunit A, domain 2"/>
    <property type="match status" value="2"/>
</dbReference>
<dbReference type="PROSITE" id="PS50937">
    <property type="entry name" value="HTH_MERR_2"/>
    <property type="match status" value="1"/>
</dbReference>
<dbReference type="GO" id="GO:0005737">
    <property type="term" value="C:cytoplasm"/>
    <property type="evidence" value="ECO:0007669"/>
    <property type="project" value="UniProtKB-SubCell"/>
</dbReference>
<dbReference type="InterPro" id="IPR046938">
    <property type="entry name" value="DNA_clamp_sf"/>
</dbReference>